<evidence type="ECO:0000259" key="13">
    <source>
        <dbReference type="PROSITE" id="PS50893"/>
    </source>
</evidence>
<dbReference type="InterPro" id="IPR008995">
    <property type="entry name" value="Mo/tungstate-bd_C_term_dom"/>
</dbReference>
<dbReference type="EMBL" id="FNPB01000002">
    <property type="protein sequence ID" value="SDX73859.1"/>
    <property type="molecule type" value="Genomic_DNA"/>
</dbReference>
<proteinExistence type="inferred from homology"/>
<keyword evidence="3" id="KW-0500">Molybdenum</keyword>
<dbReference type="SUPFAM" id="SSF52540">
    <property type="entry name" value="P-loop containing nucleoside triphosphate hydrolases"/>
    <property type="match status" value="1"/>
</dbReference>
<dbReference type="InterPro" id="IPR003439">
    <property type="entry name" value="ABC_transporter-like_ATP-bd"/>
</dbReference>
<dbReference type="Pfam" id="PF00005">
    <property type="entry name" value="ABC_tran"/>
    <property type="match status" value="1"/>
</dbReference>
<dbReference type="GO" id="GO:1901238">
    <property type="term" value="F:ABC-type tungstate transporter activity"/>
    <property type="evidence" value="ECO:0007669"/>
    <property type="project" value="UniProtKB-EC"/>
</dbReference>
<organism evidence="14 15">
    <name type="scientific">Halobellus clavatus</name>
    <dbReference type="NCBI Taxonomy" id="660517"/>
    <lineage>
        <taxon>Archaea</taxon>
        <taxon>Methanobacteriati</taxon>
        <taxon>Methanobacteriota</taxon>
        <taxon>Stenosarchaea group</taxon>
        <taxon>Halobacteria</taxon>
        <taxon>Halobacteriales</taxon>
        <taxon>Haloferacaceae</taxon>
        <taxon>Halobellus</taxon>
    </lineage>
</organism>
<dbReference type="GO" id="GO:0005524">
    <property type="term" value="F:ATP binding"/>
    <property type="evidence" value="ECO:0007669"/>
    <property type="project" value="UniProtKB-KW"/>
</dbReference>
<comment type="function">
    <text evidence="11">Part of the ABC transporter complex WtpABC involved in molybdate/tungstate import. Responsible for energy coupling to the transport system.</text>
</comment>
<comment type="catalytic activity">
    <reaction evidence="10">
        <text>tungstate(in) + ATP + H2O = tungstate(out) + ADP + phosphate + H(+)</text>
        <dbReference type="Rhea" id="RHEA:35027"/>
        <dbReference type="ChEBI" id="CHEBI:15377"/>
        <dbReference type="ChEBI" id="CHEBI:15378"/>
        <dbReference type="ChEBI" id="CHEBI:30616"/>
        <dbReference type="ChEBI" id="CHEBI:43474"/>
        <dbReference type="ChEBI" id="CHEBI:46502"/>
        <dbReference type="ChEBI" id="CHEBI:456216"/>
        <dbReference type="EC" id="7.3.2.6"/>
    </reaction>
</comment>
<evidence type="ECO:0000256" key="7">
    <source>
        <dbReference type="ARBA" id="ARBA00038781"/>
    </source>
</evidence>
<dbReference type="AlphaFoldDB" id="A0A1H3E7I5"/>
<dbReference type="Pfam" id="PF08402">
    <property type="entry name" value="TOBE_2"/>
    <property type="match status" value="1"/>
</dbReference>
<evidence type="ECO:0000256" key="4">
    <source>
        <dbReference type="ARBA" id="ARBA00022741"/>
    </source>
</evidence>
<dbReference type="InterPro" id="IPR027417">
    <property type="entry name" value="P-loop_NTPase"/>
</dbReference>
<dbReference type="PANTHER" id="PTHR42781">
    <property type="entry name" value="SPERMIDINE/PUTRESCINE IMPORT ATP-BINDING PROTEIN POTA"/>
    <property type="match status" value="1"/>
</dbReference>
<dbReference type="PROSITE" id="PS50893">
    <property type="entry name" value="ABC_TRANSPORTER_2"/>
    <property type="match status" value="1"/>
</dbReference>
<keyword evidence="2" id="KW-0813">Transport</keyword>
<dbReference type="PANTHER" id="PTHR42781:SF4">
    <property type="entry name" value="SPERMIDINE_PUTRESCINE IMPORT ATP-BINDING PROTEIN POTA"/>
    <property type="match status" value="1"/>
</dbReference>
<gene>
    <name evidence="14" type="ORF">SAMN04487946_10257</name>
</gene>
<sequence length="424" mass="44989">MRLTLEDVRKTYGETIALGGSEGDQPDPAAGGGANGISVDVDDGEFFTLVGPSGCGKTTTLRLVAGFEPPSAGAIRFDGESMRGVPPEDRDVGVVFQNYALFPHLSVRENVAYGLKFGDPPGGESDAERVASLLELVDLPDAGDRDPAELSGGQQQRIALARALAPGPDLLLLDEPMSALDAQLRERLRMQIKEIQSELGITTLYVTHDQEEALAISDRLAVMNGGAIEQIGTPRDVYRRPATRFVANFVGDNNVFEGPVVSIRDGREFEKTTTSVDNDRKSPDETEGSGRERMVDVDVGGTTVTVASDRRVDTGDRVVFCVRPEGMSVVGDGGDGPGTDRAGIESRARSGGDGSGTGFGDTPANVLDATVSKAEFLGESTRSHLRWNGQEVTVRSVDPLEGDVRIGFDPSAARVVETEQGRGP</sequence>
<dbReference type="SUPFAM" id="SSF50331">
    <property type="entry name" value="MOP-like"/>
    <property type="match status" value="1"/>
</dbReference>
<feature type="region of interest" description="Disordered" evidence="12">
    <location>
        <begin position="16"/>
        <end position="36"/>
    </location>
</feature>
<evidence type="ECO:0000313" key="15">
    <source>
        <dbReference type="Proteomes" id="UP000199170"/>
    </source>
</evidence>
<evidence type="ECO:0000313" key="14">
    <source>
        <dbReference type="EMBL" id="SDX73859.1"/>
    </source>
</evidence>
<dbReference type="RefSeq" id="WP_089765406.1">
    <property type="nucleotide sequence ID" value="NZ_FNPB01000002.1"/>
</dbReference>
<dbReference type="STRING" id="660517.SAMN04487946_10257"/>
<reference evidence="15" key="1">
    <citation type="submission" date="2016-10" db="EMBL/GenBank/DDBJ databases">
        <authorList>
            <person name="Varghese N."/>
            <person name="Submissions S."/>
        </authorList>
    </citation>
    <scope>NUCLEOTIDE SEQUENCE [LARGE SCALE GENOMIC DNA]</scope>
    <source>
        <strain evidence="15">CGMCC 1.10118</strain>
    </source>
</reference>
<dbReference type="PROSITE" id="PS00211">
    <property type="entry name" value="ABC_TRANSPORTER_1"/>
    <property type="match status" value="1"/>
</dbReference>
<evidence type="ECO:0000256" key="1">
    <source>
        <dbReference type="ARBA" id="ARBA00004202"/>
    </source>
</evidence>
<dbReference type="GO" id="GO:0016887">
    <property type="term" value="F:ATP hydrolysis activity"/>
    <property type="evidence" value="ECO:0007669"/>
    <property type="project" value="InterPro"/>
</dbReference>
<dbReference type="InterPro" id="IPR003593">
    <property type="entry name" value="AAA+_ATPase"/>
</dbReference>
<keyword evidence="4" id="KW-0547">Nucleotide-binding</keyword>
<dbReference type="InterPro" id="IPR050093">
    <property type="entry name" value="ABC_SmlMolc_Importer"/>
</dbReference>
<evidence type="ECO:0000256" key="9">
    <source>
        <dbReference type="ARBA" id="ARBA00041133"/>
    </source>
</evidence>
<dbReference type="GO" id="GO:0043190">
    <property type="term" value="C:ATP-binding cassette (ABC) transporter complex"/>
    <property type="evidence" value="ECO:0007669"/>
    <property type="project" value="InterPro"/>
</dbReference>
<dbReference type="Proteomes" id="UP000199170">
    <property type="component" value="Unassembled WGS sequence"/>
</dbReference>
<comment type="similarity">
    <text evidence="6">Belongs to the ABC transporter superfamily. Sulfate/tungstate importer (TC 3.A.1.6) family.</text>
</comment>
<dbReference type="InterPro" id="IPR013611">
    <property type="entry name" value="Transp-assoc_OB_typ2"/>
</dbReference>
<evidence type="ECO:0000256" key="8">
    <source>
        <dbReference type="ARBA" id="ARBA00039025"/>
    </source>
</evidence>
<protein>
    <recommendedName>
        <fullName evidence="9">Molybdate/tungstate import ATP-binding protein WtpC</fullName>
        <ecNumber evidence="8">7.3.2.6</ecNumber>
    </recommendedName>
</protein>
<dbReference type="EC" id="7.3.2.6" evidence="8"/>
<dbReference type="Gene3D" id="2.40.50.100">
    <property type="match status" value="1"/>
</dbReference>
<dbReference type="InterPro" id="IPR017871">
    <property type="entry name" value="ABC_transporter-like_CS"/>
</dbReference>
<accession>A0A1H3E7I5</accession>
<name>A0A1H3E7I5_9EURY</name>
<evidence type="ECO:0000256" key="2">
    <source>
        <dbReference type="ARBA" id="ARBA00022448"/>
    </source>
</evidence>
<keyword evidence="5 14" id="KW-0067">ATP-binding</keyword>
<evidence type="ECO:0000256" key="6">
    <source>
        <dbReference type="ARBA" id="ARBA00038307"/>
    </source>
</evidence>
<dbReference type="SMART" id="SM00382">
    <property type="entry name" value="AAA"/>
    <property type="match status" value="1"/>
</dbReference>
<feature type="domain" description="ABC transporter" evidence="13">
    <location>
        <begin position="3"/>
        <end position="250"/>
    </location>
</feature>
<evidence type="ECO:0000256" key="11">
    <source>
        <dbReference type="ARBA" id="ARBA00057369"/>
    </source>
</evidence>
<dbReference type="Gene3D" id="3.40.50.300">
    <property type="entry name" value="P-loop containing nucleotide triphosphate hydrolases"/>
    <property type="match status" value="1"/>
</dbReference>
<keyword evidence="15" id="KW-1185">Reference proteome</keyword>
<evidence type="ECO:0000256" key="10">
    <source>
        <dbReference type="ARBA" id="ARBA00047936"/>
    </source>
</evidence>
<dbReference type="FunFam" id="3.40.50.300:FF:000425">
    <property type="entry name" value="Probable ABC transporter, ATP-binding subunit"/>
    <property type="match status" value="1"/>
</dbReference>
<evidence type="ECO:0000256" key="3">
    <source>
        <dbReference type="ARBA" id="ARBA00022505"/>
    </source>
</evidence>
<comment type="subunit">
    <text evidence="7">The complex is composed of two ATP-binding proteins (WtpC), two transmembrane proteins (WtpB) and a solute-binding protein (WtpA).</text>
</comment>
<comment type="subcellular location">
    <subcellularLocation>
        <location evidence="1">Cell membrane</location>
        <topology evidence="1">Peripheral membrane protein</topology>
    </subcellularLocation>
</comment>
<evidence type="ECO:0000256" key="12">
    <source>
        <dbReference type="SAM" id="MobiDB-lite"/>
    </source>
</evidence>
<evidence type="ECO:0000256" key="5">
    <source>
        <dbReference type="ARBA" id="ARBA00022840"/>
    </source>
</evidence>
<dbReference type="OrthoDB" id="18368at2157"/>
<feature type="region of interest" description="Disordered" evidence="12">
    <location>
        <begin position="267"/>
        <end position="292"/>
    </location>
</feature>